<proteinExistence type="predicted"/>
<dbReference type="VEuPathDB" id="FungiDB:PAAG_08363"/>
<sequence length="68" mass="7435">MTHPRSLSTITARQKARNRIAGIDVDTTDLDPMREGKGSANNTGTSTINESNQITFRSTHHSPTETIP</sequence>
<feature type="region of interest" description="Disordered" evidence="1">
    <location>
        <begin position="1"/>
        <end position="68"/>
    </location>
</feature>
<keyword evidence="3" id="KW-1185">Reference proteome</keyword>
<gene>
    <name evidence="2" type="ORF">PAAG_08363</name>
</gene>
<evidence type="ECO:0000313" key="2">
    <source>
        <dbReference type="EMBL" id="EEH38636.2"/>
    </source>
</evidence>
<dbReference type="GeneID" id="9092947"/>
<dbReference type="KEGG" id="pbl:PAAG_08363"/>
<protein>
    <submittedName>
        <fullName evidence="2">Uncharacterized protein</fullName>
    </submittedName>
</protein>
<dbReference type="EMBL" id="KN294023">
    <property type="protein sequence ID" value="EEH38636.2"/>
    <property type="molecule type" value="Genomic_DNA"/>
</dbReference>
<dbReference type="AlphaFoldDB" id="C1HC72"/>
<evidence type="ECO:0000256" key="1">
    <source>
        <dbReference type="SAM" id="MobiDB-lite"/>
    </source>
</evidence>
<dbReference type="Proteomes" id="UP000002059">
    <property type="component" value="Partially assembled WGS sequence"/>
</dbReference>
<dbReference type="HOGENOM" id="CLU_2794623_0_0_1"/>
<feature type="compositionally biased region" description="Polar residues" evidence="1">
    <location>
        <begin position="39"/>
        <end position="57"/>
    </location>
</feature>
<organism evidence="2 3">
    <name type="scientific">Paracoccidioides lutzii (strain ATCC MYA-826 / Pb01)</name>
    <name type="common">Paracoccidioides brasiliensis</name>
    <dbReference type="NCBI Taxonomy" id="502779"/>
    <lineage>
        <taxon>Eukaryota</taxon>
        <taxon>Fungi</taxon>
        <taxon>Dikarya</taxon>
        <taxon>Ascomycota</taxon>
        <taxon>Pezizomycotina</taxon>
        <taxon>Eurotiomycetes</taxon>
        <taxon>Eurotiomycetidae</taxon>
        <taxon>Onygenales</taxon>
        <taxon>Ajellomycetaceae</taxon>
        <taxon>Paracoccidioides</taxon>
    </lineage>
</organism>
<feature type="compositionally biased region" description="Polar residues" evidence="1">
    <location>
        <begin position="1"/>
        <end position="12"/>
    </location>
</feature>
<accession>C1HC72</accession>
<name>C1HC72_PARBA</name>
<reference evidence="2 3" key="1">
    <citation type="journal article" date="2011" name="PLoS Genet.">
        <title>Comparative genomic analysis of human fungal pathogens causing paracoccidioidomycosis.</title>
        <authorList>
            <person name="Desjardins C.A."/>
            <person name="Champion M.D."/>
            <person name="Holder J.W."/>
            <person name="Muszewska A."/>
            <person name="Goldberg J."/>
            <person name="Bailao A.M."/>
            <person name="Brigido M.M."/>
            <person name="Ferreira M.E."/>
            <person name="Garcia A.M."/>
            <person name="Grynberg M."/>
            <person name="Gujja S."/>
            <person name="Heiman D.I."/>
            <person name="Henn M.R."/>
            <person name="Kodira C.D."/>
            <person name="Leon-Narvaez H."/>
            <person name="Longo L.V."/>
            <person name="Ma L.J."/>
            <person name="Malavazi I."/>
            <person name="Matsuo A.L."/>
            <person name="Morais F.V."/>
            <person name="Pereira M."/>
            <person name="Rodriguez-Brito S."/>
            <person name="Sakthikumar S."/>
            <person name="Salem-Izacc S.M."/>
            <person name="Sykes S.M."/>
            <person name="Teixeira M.M."/>
            <person name="Vallejo M.C."/>
            <person name="Walter M.E."/>
            <person name="Yandava C."/>
            <person name="Young S."/>
            <person name="Zeng Q."/>
            <person name="Zucker J."/>
            <person name="Felipe M.S."/>
            <person name="Goldman G.H."/>
            <person name="Haas B.J."/>
            <person name="McEwen J.G."/>
            <person name="Nino-Vega G."/>
            <person name="Puccia R."/>
            <person name="San-Blas G."/>
            <person name="Soares C.M."/>
            <person name="Birren B.W."/>
            <person name="Cuomo C.A."/>
        </authorList>
    </citation>
    <scope>NUCLEOTIDE SEQUENCE [LARGE SCALE GENOMIC DNA]</scope>
    <source>
        <strain evidence="3">ATCC MYA-826 / Pb01</strain>
    </source>
</reference>
<evidence type="ECO:0000313" key="3">
    <source>
        <dbReference type="Proteomes" id="UP000002059"/>
    </source>
</evidence>
<dbReference type="RefSeq" id="XP_002789767.2">
    <property type="nucleotide sequence ID" value="XM_002789721.2"/>
</dbReference>